<proteinExistence type="predicted"/>
<dbReference type="OrthoDB" id="9782128at2"/>
<evidence type="ECO:0000256" key="1">
    <source>
        <dbReference type="PIRSR" id="PIRSR613078-1"/>
    </source>
</evidence>
<dbReference type="PROSITE" id="PS00175">
    <property type="entry name" value="PG_MUTASE"/>
    <property type="match status" value="1"/>
</dbReference>
<dbReference type="InterPro" id="IPR029033">
    <property type="entry name" value="His_PPase_superfam"/>
</dbReference>
<accession>A0A1H9S3L3</accession>
<dbReference type="InterPro" id="IPR013078">
    <property type="entry name" value="His_Pase_superF_clade-1"/>
</dbReference>
<keyword evidence="4" id="KW-1185">Reference proteome</keyword>
<dbReference type="Pfam" id="PF00300">
    <property type="entry name" value="His_Phos_1"/>
    <property type="match status" value="1"/>
</dbReference>
<dbReference type="SMART" id="SM00855">
    <property type="entry name" value="PGAM"/>
    <property type="match status" value="1"/>
</dbReference>
<name>A0A1H9S3L3_9LACT</name>
<feature type="binding site" evidence="2">
    <location>
        <begin position="9"/>
        <end position="16"/>
    </location>
    <ligand>
        <name>substrate</name>
    </ligand>
</feature>
<protein>
    <submittedName>
        <fullName evidence="3">Probable phosphoglycerate mutase</fullName>
    </submittedName>
</protein>
<dbReference type="RefSeq" id="WP_092651461.1">
    <property type="nucleotide sequence ID" value="NZ_FOHA01000006.1"/>
</dbReference>
<dbReference type="STRING" id="142588.SAMN04488559_10631"/>
<reference evidence="3 4" key="1">
    <citation type="submission" date="2016-10" db="EMBL/GenBank/DDBJ databases">
        <authorList>
            <person name="de Groot N.N."/>
        </authorList>
    </citation>
    <scope>NUCLEOTIDE SEQUENCE [LARGE SCALE GENOMIC DNA]</scope>
    <source>
        <strain evidence="3 4">DSM 13760</strain>
    </source>
</reference>
<dbReference type="SUPFAM" id="SSF53254">
    <property type="entry name" value="Phosphoglycerate mutase-like"/>
    <property type="match status" value="1"/>
</dbReference>
<feature type="binding site" evidence="2">
    <location>
        <position position="61"/>
    </location>
    <ligand>
        <name>substrate</name>
    </ligand>
</feature>
<dbReference type="InterPro" id="IPR001345">
    <property type="entry name" value="PG/BPGM_mutase_AS"/>
</dbReference>
<dbReference type="CDD" id="cd07067">
    <property type="entry name" value="HP_PGM_like"/>
    <property type="match status" value="1"/>
</dbReference>
<evidence type="ECO:0000313" key="3">
    <source>
        <dbReference type="EMBL" id="SER78719.1"/>
    </source>
</evidence>
<sequence length="200" mass="22937">MKQTLYLMRHGQTLFNVRRKVQGWCDAPLTELGIAQGKTAGAYFKAQHIIFDHAYSSTSERACDTLELVTNQPYTRLKGLKEWHFGTFEGESEDLNPPLPYQDFFVKYGGEEEKSFQKRAVETCTTMMEQGHQTVLAVSHGAFCGQFRKFWDETCEAEYKIAKNHGGIGNCCIFKYEVEQQKFKLVEIVNHEAQLAFIEA</sequence>
<dbReference type="GO" id="GO:0016791">
    <property type="term" value="F:phosphatase activity"/>
    <property type="evidence" value="ECO:0007669"/>
    <property type="project" value="TreeGrafter"/>
</dbReference>
<evidence type="ECO:0000313" key="4">
    <source>
        <dbReference type="Proteomes" id="UP000198948"/>
    </source>
</evidence>
<dbReference type="PANTHER" id="PTHR48100:SF5">
    <property type="entry name" value="HISTIDINE PHOSPHATASE FAMILY PROTEIN"/>
    <property type="match status" value="1"/>
</dbReference>
<dbReference type="PANTHER" id="PTHR48100">
    <property type="entry name" value="BROAD-SPECIFICITY PHOSPHATASE YOR283W-RELATED"/>
    <property type="match status" value="1"/>
</dbReference>
<dbReference type="Proteomes" id="UP000198948">
    <property type="component" value="Unassembled WGS sequence"/>
</dbReference>
<gene>
    <name evidence="3" type="ORF">SAMN04488559_10631</name>
</gene>
<feature type="active site" description="Tele-phosphohistidine intermediate" evidence="1">
    <location>
        <position position="10"/>
    </location>
</feature>
<dbReference type="GO" id="GO:0005737">
    <property type="term" value="C:cytoplasm"/>
    <property type="evidence" value="ECO:0007669"/>
    <property type="project" value="TreeGrafter"/>
</dbReference>
<dbReference type="AlphaFoldDB" id="A0A1H9S3L3"/>
<dbReference type="EMBL" id="FOHA01000006">
    <property type="protein sequence ID" value="SER78719.1"/>
    <property type="molecule type" value="Genomic_DNA"/>
</dbReference>
<organism evidence="3 4">
    <name type="scientific">Isobaculum melis</name>
    <dbReference type="NCBI Taxonomy" id="142588"/>
    <lineage>
        <taxon>Bacteria</taxon>
        <taxon>Bacillati</taxon>
        <taxon>Bacillota</taxon>
        <taxon>Bacilli</taxon>
        <taxon>Lactobacillales</taxon>
        <taxon>Carnobacteriaceae</taxon>
        <taxon>Isobaculum</taxon>
    </lineage>
</organism>
<feature type="active site" description="Proton donor/acceptor" evidence="1">
    <location>
        <position position="82"/>
    </location>
</feature>
<dbReference type="Gene3D" id="3.40.50.1240">
    <property type="entry name" value="Phosphoglycerate mutase-like"/>
    <property type="match status" value="1"/>
</dbReference>
<evidence type="ECO:0000256" key="2">
    <source>
        <dbReference type="PIRSR" id="PIRSR613078-2"/>
    </source>
</evidence>
<dbReference type="InterPro" id="IPR050275">
    <property type="entry name" value="PGM_Phosphatase"/>
</dbReference>